<evidence type="ECO:0000313" key="3">
    <source>
        <dbReference type="Proteomes" id="UP001138757"/>
    </source>
</evidence>
<name>A0A9X1D9K8_9SPHN</name>
<gene>
    <name evidence="2" type="ORF">KK488_00785</name>
</gene>
<feature type="domain" description="BFD-like [2Fe-2S]-binding" evidence="1">
    <location>
        <begin position="2"/>
        <end position="49"/>
    </location>
</feature>
<sequence>MYVCICNAIKEEELREVARHGVTDPEAAYAVLGKTPQCRVCLDHAEDVICDERARCAGRCPARSIAAIGSGPLAAA</sequence>
<evidence type="ECO:0000259" key="1">
    <source>
        <dbReference type="Pfam" id="PF04324"/>
    </source>
</evidence>
<dbReference type="Pfam" id="PF04324">
    <property type="entry name" value="Fer2_BFD"/>
    <property type="match status" value="1"/>
</dbReference>
<reference evidence="2" key="1">
    <citation type="submission" date="2021-05" db="EMBL/GenBank/DDBJ databases">
        <title>Genome of Sphingobium sp. strain.</title>
        <authorList>
            <person name="Fan R."/>
        </authorList>
    </citation>
    <scope>NUCLEOTIDE SEQUENCE</scope>
    <source>
        <strain evidence="2">H33</strain>
    </source>
</reference>
<dbReference type="RefSeq" id="WP_214621232.1">
    <property type="nucleotide sequence ID" value="NZ_JAHGAW010000001.1"/>
</dbReference>
<dbReference type="Gene3D" id="1.10.10.1100">
    <property type="entry name" value="BFD-like [2Fe-2S]-binding domain"/>
    <property type="match status" value="1"/>
</dbReference>
<dbReference type="Proteomes" id="UP001138757">
    <property type="component" value="Unassembled WGS sequence"/>
</dbReference>
<dbReference type="InterPro" id="IPR007419">
    <property type="entry name" value="BFD-like_2Fe2S-bd_dom"/>
</dbReference>
<organism evidence="2 3">
    <name type="scientific">Sphingobium nicotianae</name>
    <dbReference type="NCBI Taxonomy" id="2782607"/>
    <lineage>
        <taxon>Bacteria</taxon>
        <taxon>Pseudomonadati</taxon>
        <taxon>Pseudomonadota</taxon>
        <taxon>Alphaproteobacteria</taxon>
        <taxon>Sphingomonadales</taxon>
        <taxon>Sphingomonadaceae</taxon>
        <taxon>Sphingobium</taxon>
    </lineage>
</organism>
<evidence type="ECO:0000313" key="2">
    <source>
        <dbReference type="EMBL" id="MBT2185480.1"/>
    </source>
</evidence>
<accession>A0A9X1D9K8</accession>
<dbReference type="AlphaFoldDB" id="A0A9X1D9K8"/>
<comment type="caution">
    <text evidence="2">The sequence shown here is derived from an EMBL/GenBank/DDBJ whole genome shotgun (WGS) entry which is preliminary data.</text>
</comment>
<proteinExistence type="predicted"/>
<dbReference type="InterPro" id="IPR041854">
    <property type="entry name" value="BFD-like_2Fe2S-bd_dom_sf"/>
</dbReference>
<protein>
    <submittedName>
        <fullName evidence="2">(2Fe-2S)-binding protein</fullName>
    </submittedName>
</protein>
<dbReference type="EMBL" id="JAHGAW010000001">
    <property type="protein sequence ID" value="MBT2185480.1"/>
    <property type="molecule type" value="Genomic_DNA"/>
</dbReference>
<keyword evidence="3" id="KW-1185">Reference proteome</keyword>